<evidence type="ECO:0000313" key="1">
    <source>
        <dbReference type="EMBL" id="PIP63128.1"/>
    </source>
</evidence>
<reference evidence="1 2" key="1">
    <citation type="submission" date="2017-09" db="EMBL/GenBank/DDBJ databases">
        <title>Depth-based differentiation of microbial function through sediment-hosted aquifers and enrichment of novel symbionts in the deep terrestrial subsurface.</title>
        <authorList>
            <person name="Probst A.J."/>
            <person name="Ladd B."/>
            <person name="Jarett J.K."/>
            <person name="Geller-Mcgrath D.E."/>
            <person name="Sieber C.M."/>
            <person name="Emerson J.B."/>
            <person name="Anantharaman K."/>
            <person name="Thomas B.C."/>
            <person name="Malmstrom R."/>
            <person name="Stieglmeier M."/>
            <person name="Klingl A."/>
            <person name="Woyke T."/>
            <person name="Ryan C.M."/>
            <person name="Banfield J.F."/>
        </authorList>
    </citation>
    <scope>NUCLEOTIDE SEQUENCE [LARGE SCALE GENOMIC DNA]</scope>
    <source>
        <strain evidence="1">CG22_combo_CG10-13_8_21_14_all_35_9</strain>
    </source>
</reference>
<feature type="non-terminal residue" evidence="1">
    <location>
        <position position="131"/>
    </location>
</feature>
<sequence>MQILKKQLEKLIDSLSVENQEKLKNRLDDLISVYPFNEYEFIISSLLGLDKITLDDYLEVRDEYIARNMYLYIFEISAPRGFGEQWAQGHLKELAPELIKPTKKLEENYSGEYDFLYQLPNGKMIKIEVKA</sequence>
<evidence type="ECO:0000313" key="2">
    <source>
        <dbReference type="Proteomes" id="UP000231021"/>
    </source>
</evidence>
<dbReference type="Proteomes" id="UP000231021">
    <property type="component" value="Unassembled WGS sequence"/>
</dbReference>
<comment type="caution">
    <text evidence="1">The sequence shown here is derived from an EMBL/GenBank/DDBJ whole genome shotgun (WGS) entry which is preliminary data.</text>
</comment>
<proteinExistence type="predicted"/>
<dbReference type="EMBL" id="PCTB01000010">
    <property type="protein sequence ID" value="PIP63128.1"/>
    <property type="molecule type" value="Genomic_DNA"/>
</dbReference>
<organism evidence="1 2">
    <name type="scientific">Candidatus Roizmanbacteria bacterium CG22_combo_CG10-13_8_21_14_all_35_9</name>
    <dbReference type="NCBI Taxonomy" id="1974861"/>
    <lineage>
        <taxon>Bacteria</taxon>
        <taxon>Candidatus Roizmaniibacteriota</taxon>
    </lineage>
</organism>
<gene>
    <name evidence="1" type="ORF">COW98_00315</name>
</gene>
<dbReference type="AlphaFoldDB" id="A0A2H0C1G2"/>
<protein>
    <submittedName>
        <fullName evidence="1">Uncharacterized protein</fullName>
    </submittedName>
</protein>
<name>A0A2H0C1G2_9BACT</name>
<accession>A0A2H0C1G2</accession>